<dbReference type="InterPro" id="IPR001478">
    <property type="entry name" value="PDZ"/>
</dbReference>
<dbReference type="PROSITE" id="PS50106">
    <property type="entry name" value="PDZ"/>
    <property type="match status" value="1"/>
</dbReference>
<evidence type="ECO:0000313" key="2">
    <source>
        <dbReference type="EMBL" id="KFE69397.1"/>
    </source>
</evidence>
<gene>
    <name evidence="2" type="ORF">DB31_6372</name>
</gene>
<dbReference type="Pfam" id="PF00595">
    <property type="entry name" value="PDZ"/>
    <property type="match status" value="1"/>
</dbReference>
<keyword evidence="3" id="KW-1185">Reference proteome</keyword>
<dbReference type="InterPro" id="IPR036034">
    <property type="entry name" value="PDZ_sf"/>
</dbReference>
<dbReference type="RefSeq" id="WP_052419900.1">
    <property type="nucleotide sequence ID" value="NZ_JMCB01000004.1"/>
</dbReference>
<sequence>MKSMSVLLWGMVVVTLAGCSNEAQPPEGNTGEAPRTEVGEAELADLLAPELGDAAAAYEARTARYRLFGVQLSPVRTESFATLADTETWETRNLHVGELLGRNLRVTAITSAGLQLTGPEGSQLLPVGRDVSLRVIRHRFDTAAVHEGRLRWKVKSSVVSQLRGKYGLGAHAETLRVFPQPAIQLTDVQENGVFARLGLHEGDVLFRMNGAPLSPDQLGALADRLSTPGGTVQLQVYREASFQTLTYEVTDSLR</sequence>
<dbReference type="OrthoDB" id="5501722at2"/>
<evidence type="ECO:0000259" key="1">
    <source>
        <dbReference type="PROSITE" id="PS50106"/>
    </source>
</evidence>
<name>A0A085WNY4_9BACT</name>
<reference evidence="2 3" key="1">
    <citation type="submission" date="2014-04" db="EMBL/GenBank/DDBJ databases">
        <title>Genome assembly of Hyalangium minutum DSM 14724.</title>
        <authorList>
            <person name="Sharma G."/>
            <person name="Subramanian S."/>
        </authorList>
    </citation>
    <scope>NUCLEOTIDE SEQUENCE [LARGE SCALE GENOMIC DNA]</scope>
    <source>
        <strain evidence="2 3">DSM 14724</strain>
    </source>
</reference>
<protein>
    <recommendedName>
        <fullName evidence="1">PDZ domain-containing protein</fullName>
    </recommendedName>
</protein>
<dbReference type="Gene3D" id="2.30.42.10">
    <property type="match status" value="1"/>
</dbReference>
<feature type="domain" description="PDZ" evidence="1">
    <location>
        <begin position="155"/>
        <end position="240"/>
    </location>
</feature>
<dbReference type="Proteomes" id="UP000028725">
    <property type="component" value="Unassembled WGS sequence"/>
</dbReference>
<accession>A0A085WNY4</accession>
<dbReference type="SUPFAM" id="SSF50156">
    <property type="entry name" value="PDZ domain-like"/>
    <property type="match status" value="1"/>
</dbReference>
<comment type="caution">
    <text evidence="2">The sequence shown here is derived from an EMBL/GenBank/DDBJ whole genome shotgun (WGS) entry which is preliminary data.</text>
</comment>
<dbReference type="PROSITE" id="PS51257">
    <property type="entry name" value="PROKAR_LIPOPROTEIN"/>
    <property type="match status" value="1"/>
</dbReference>
<dbReference type="AlphaFoldDB" id="A0A085WNY4"/>
<evidence type="ECO:0000313" key="3">
    <source>
        <dbReference type="Proteomes" id="UP000028725"/>
    </source>
</evidence>
<proteinExistence type="predicted"/>
<organism evidence="2 3">
    <name type="scientific">Hyalangium minutum</name>
    <dbReference type="NCBI Taxonomy" id="394096"/>
    <lineage>
        <taxon>Bacteria</taxon>
        <taxon>Pseudomonadati</taxon>
        <taxon>Myxococcota</taxon>
        <taxon>Myxococcia</taxon>
        <taxon>Myxococcales</taxon>
        <taxon>Cystobacterineae</taxon>
        <taxon>Archangiaceae</taxon>
        <taxon>Hyalangium</taxon>
    </lineage>
</organism>
<dbReference type="EMBL" id="JMCB01000004">
    <property type="protein sequence ID" value="KFE69397.1"/>
    <property type="molecule type" value="Genomic_DNA"/>
</dbReference>